<comment type="subcellular location">
    <subcellularLocation>
        <location evidence="1">Membrane</location>
        <topology evidence="1">Multi-pass membrane protein</topology>
    </subcellularLocation>
</comment>
<proteinExistence type="inferred from homology"/>
<evidence type="ECO:0000313" key="16">
    <source>
        <dbReference type="Proteomes" id="UP001416858"/>
    </source>
</evidence>
<keyword evidence="3" id="KW-0444">Lipid biosynthesis</keyword>
<evidence type="ECO:0000256" key="5">
    <source>
        <dbReference type="ARBA" id="ARBA00022832"/>
    </source>
</evidence>
<feature type="transmembrane region" description="Helical" evidence="13">
    <location>
        <begin position="241"/>
        <end position="263"/>
    </location>
</feature>
<keyword evidence="16" id="KW-1185">Reference proteome</keyword>
<reference evidence="15 16" key="1">
    <citation type="submission" date="2024-02" db="EMBL/GenBank/DDBJ databases">
        <title>Rhodopirellula caenicola NBRC 110016.</title>
        <authorList>
            <person name="Ichikawa N."/>
            <person name="Katano-Makiyama Y."/>
            <person name="Hidaka K."/>
        </authorList>
    </citation>
    <scope>NUCLEOTIDE SEQUENCE [LARGE SCALE GENOMIC DNA]</scope>
    <source>
        <strain evidence="15 16">NBRC 110016</strain>
    </source>
</reference>
<keyword evidence="8" id="KW-0408">Iron</keyword>
<dbReference type="PRINTS" id="PR00075">
    <property type="entry name" value="FACDDSATRASE"/>
</dbReference>
<feature type="transmembrane region" description="Helical" evidence="13">
    <location>
        <begin position="116"/>
        <end position="140"/>
    </location>
</feature>
<keyword evidence="5" id="KW-0276">Fatty acid metabolism</keyword>
<evidence type="ECO:0000313" key="15">
    <source>
        <dbReference type="EMBL" id="GAA5509676.1"/>
    </source>
</evidence>
<comment type="caution">
    <text evidence="15">The sequence shown here is derived from an EMBL/GenBank/DDBJ whole genome shotgun (WGS) entry which is preliminary data.</text>
</comment>
<evidence type="ECO:0000256" key="2">
    <source>
        <dbReference type="ARBA" id="ARBA00008749"/>
    </source>
</evidence>
<name>A0ABP9VY92_9BACT</name>
<evidence type="ECO:0000256" key="3">
    <source>
        <dbReference type="ARBA" id="ARBA00022516"/>
    </source>
</evidence>
<feature type="domain" description="Fatty acid desaturase" evidence="14">
    <location>
        <begin position="125"/>
        <end position="355"/>
    </location>
</feature>
<gene>
    <name evidence="15" type="ORF">Rcae01_05176</name>
</gene>
<organism evidence="15 16">
    <name type="scientific">Novipirellula caenicola</name>
    <dbReference type="NCBI Taxonomy" id="1536901"/>
    <lineage>
        <taxon>Bacteria</taxon>
        <taxon>Pseudomonadati</taxon>
        <taxon>Planctomycetota</taxon>
        <taxon>Planctomycetia</taxon>
        <taxon>Pirellulales</taxon>
        <taxon>Pirellulaceae</taxon>
        <taxon>Novipirellula</taxon>
    </lineage>
</organism>
<feature type="compositionally biased region" description="Low complexity" evidence="12">
    <location>
        <begin position="43"/>
        <end position="58"/>
    </location>
</feature>
<evidence type="ECO:0000256" key="6">
    <source>
        <dbReference type="ARBA" id="ARBA00022989"/>
    </source>
</evidence>
<evidence type="ECO:0000256" key="13">
    <source>
        <dbReference type="SAM" id="Phobius"/>
    </source>
</evidence>
<keyword evidence="4 13" id="KW-0812">Transmembrane</keyword>
<feature type="compositionally biased region" description="Polar residues" evidence="12">
    <location>
        <begin position="11"/>
        <end position="31"/>
    </location>
</feature>
<evidence type="ECO:0000259" key="14">
    <source>
        <dbReference type="Pfam" id="PF00487"/>
    </source>
</evidence>
<dbReference type="PANTHER" id="PTHR11351">
    <property type="entry name" value="ACYL-COA DESATURASE"/>
    <property type="match status" value="1"/>
</dbReference>
<dbReference type="Pfam" id="PF00487">
    <property type="entry name" value="FA_desaturase"/>
    <property type="match status" value="1"/>
</dbReference>
<evidence type="ECO:0000256" key="4">
    <source>
        <dbReference type="ARBA" id="ARBA00022692"/>
    </source>
</evidence>
<evidence type="ECO:0000256" key="7">
    <source>
        <dbReference type="ARBA" id="ARBA00023002"/>
    </source>
</evidence>
<accession>A0ABP9VY92</accession>
<keyword evidence="6 13" id="KW-1133">Transmembrane helix</keyword>
<keyword evidence="10 13" id="KW-0472">Membrane</keyword>
<dbReference type="Proteomes" id="UP001416858">
    <property type="component" value="Unassembled WGS sequence"/>
</dbReference>
<dbReference type="InterPro" id="IPR005804">
    <property type="entry name" value="FA_desaturase_dom"/>
</dbReference>
<protein>
    <recommendedName>
        <fullName evidence="14">Fatty acid desaturase domain-containing protein</fullName>
    </recommendedName>
</protein>
<dbReference type="PANTHER" id="PTHR11351:SF31">
    <property type="entry name" value="DESATURASE 1, ISOFORM A-RELATED"/>
    <property type="match status" value="1"/>
</dbReference>
<dbReference type="EMBL" id="BAABRO010000015">
    <property type="protein sequence ID" value="GAA5509676.1"/>
    <property type="molecule type" value="Genomic_DNA"/>
</dbReference>
<keyword evidence="11" id="KW-0275">Fatty acid biosynthesis</keyword>
<keyword evidence="9" id="KW-0443">Lipid metabolism</keyword>
<feature type="region of interest" description="Disordered" evidence="12">
    <location>
        <begin position="1"/>
        <end position="59"/>
    </location>
</feature>
<evidence type="ECO:0000256" key="9">
    <source>
        <dbReference type="ARBA" id="ARBA00023098"/>
    </source>
</evidence>
<feature type="transmembrane region" description="Helical" evidence="13">
    <location>
        <begin position="89"/>
        <end position="110"/>
    </location>
</feature>
<evidence type="ECO:0000256" key="11">
    <source>
        <dbReference type="ARBA" id="ARBA00023160"/>
    </source>
</evidence>
<evidence type="ECO:0000256" key="8">
    <source>
        <dbReference type="ARBA" id="ARBA00023004"/>
    </source>
</evidence>
<sequence length="383" mass="43182">MGMLKNMDGMTPSQQTTSESDPILRASNTASAVEDRSENASVTTQPSSTQPSPAQTAAESDICDSALPASGIDPQQLPRPEETEPLKILWQYVIVLSAVHLIALLAFLPFSFSYLFTWSGLILGILGHFTFGMLGITVGYHRLLTHRGFTCPKWLEHTFALLGMCNLQDSPSRWVAIHRMHHQHSDHQPDPHSPLVNFLWGHMGWVVCRHKTLDRTSHYERYVRDLLRDPFYLKLERHGGWFFVFVAHALLIIAAGALVGYAVSGGQFGEALRYAYSYAVWAVAVRTVFVLHGTWAVNSLSHVFGYRNYETRDNSRNNWLVALFSHGEGWHNNHHAEPRSAAHGHRWYEFDMSWRVIQLLEMVGLAKDVVRPKAVTKAKQTAG</sequence>
<dbReference type="RefSeq" id="WP_345686936.1">
    <property type="nucleotide sequence ID" value="NZ_BAABRO010000015.1"/>
</dbReference>
<evidence type="ECO:0000256" key="1">
    <source>
        <dbReference type="ARBA" id="ARBA00004141"/>
    </source>
</evidence>
<dbReference type="InterPro" id="IPR015876">
    <property type="entry name" value="Acyl-CoA_DS"/>
</dbReference>
<dbReference type="CDD" id="cd03505">
    <property type="entry name" value="Delta9-FADS-like"/>
    <property type="match status" value="1"/>
</dbReference>
<evidence type="ECO:0000256" key="10">
    <source>
        <dbReference type="ARBA" id="ARBA00023136"/>
    </source>
</evidence>
<keyword evidence="7" id="KW-0560">Oxidoreductase</keyword>
<evidence type="ECO:0000256" key="12">
    <source>
        <dbReference type="SAM" id="MobiDB-lite"/>
    </source>
</evidence>
<comment type="similarity">
    <text evidence="2">Belongs to the fatty acid desaturase type 2 family.</text>
</comment>
<feature type="transmembrane region" description="Helical" evidence="13">
    <location>
        <begin position="275"/>
        <end position="297"/>
    </location>
</feature>